<evidence type="ECO:0000313" key="2">
    <source>
        <dbReference type="Proteomes" id="UP000232003"/>
    </source>
</evidence>
<keyword evidence="2" id="KW-1185">Reference proteome</keyword>
<proteinExistence type="predicted"/>
<dbReference type="EMBL" id="CP024785">
    <property type="protein sequence ID" value="AUB35768.1"/>
    <property type="molecule type" value="Genomic_DNA"/>
</dbReference>
<accession>A0A2K8SK20</accession>
<dbReference type="KEGG" id="nfl:COO91_01659"/>
<name>A0A2K8SK20_9NOSO</name>
<reference evidence="1 2" key="1">
    <citation type="submission" date="2017-11" db="EMBL/GenBank/DDBJ databases">
        <title>Complete genome of a free-living desiccation-tolerant cyanobacterium and its photosynthetic adaptation to extreme terrestrial habitat.</title>
        <authorList>
            <person name="Shang J."/>
        </authorList>
    </citation>
    <scope>NUCLEOTIDE SEQUENCE [LARGE SCALE GENOMIC DNA]</scope>
    <source>
        <strain evidence="1 2">CCNUN1</strain>
    </source>
</reference>
<evidence type="ECO:0000313" key="1">
    <source>
        <dbReference type="EMBL" id="AUB35768.1"/>
    </source>
</evidence>
<sequence length="43" mass="4911">MSTTGYAYATHVCFWRSLPSQLTNKSIQHNLSKGYSTLEDQVF</sequence>
<dbReference type="Proteomes" id="UP000232003">
    <property type="component" value="Chromosome"/>
</dbReference>
<organism evidence="1 2">
    <name type="scientific">Nostoc flagelliforme CCNUN1</name>
    <dbReference type="NCBI Taxonomy" id="2038116"/>
    <lineage>
        <taxon>Bacteria</taxon>
        <taxon>Bacillati</taxon>
        <taxon>Cyanobacteriota</taxon>
        <taxon>Cyanophyceae</taxon>
        <taxon>Nostocales</taxon>
        <taxon>Nostocaceae</taxon>
        <taxon>Nostoc</taxon>
    </lineage>
</organism>
<gene>
    <name evidence="1" type="ORF">COO91_01659</name>
</gene>
<dbReference type="AlphaFoldDB" id="A0A2K8SK20"/>
<protein>
    <submittedName>
        <fullName evidence="1">Uncharacterized protein</fullName>
    </submittedName>
</protein>